<evidence type="ECO:0000313" key="11">
    <source>
        <dbReference type="EMBL" id="GFY91944.1"/>
    </source>
</evidence>
<keyword evidence="4" id="KW-0925">Oxylipin biosynthesis</keyword>
<evidence type="ECO:0000256" key="6">
    <source>
        <dbReference type="ARBA" id="ARBA00022964"/>
    </source>
</evidence>
<dbReference type="GO" id="GO:0046872">
    <property type="term" value="F:metal ion binding"/>
    <property type="evidence" value="ECO:0007669"/>
    <property type="project" value="UniProtKB-KW"/>
</dbReference>
<proteinExistence type="inferred from homology"/>
<evidence type="ECO:0000256" key="9">
    <source>
        <dbReference type="ARBA" id="ARBA00023160"/>
    </source>
</evidence>
<dbReference type="PROSITE" id="PS51393">
    <property type="entry name" value="LIPOXYGENASE_3"/>
    <property type="match status" value="1"/>
</dbReference>
<evidence type="ECO:0000256" key="1">
    <source>
        <dbReference type="ARBA" id="ARBA00009419"/>
    </source>
</evidence>
<comment type="similarity">
    <text evidence="1">Belongs to the lipoxygenase family.</text>
</comment>
<dbReference type="InterPro" id="IPR000907">
    <property type="entry name" value="LipOase"/>
</dbReference>
<name>A0A7J0EZS7_9ERIC</name>
<evidence type="ECO:0000256" key="8">
    <source>
        <dbReference type="ARBA" id="ARBA00023098"/>
    </source>
</evidence>
<dbReference type="Gene3D" id="2.60.60.20">
    <property type="entry name" value="PLAT/LH2 domain"/>
    <property type="match status" value="1"/>
</dbReference>
<evidence type="ECO:0000256" key="3">
    <source>
        <dbReference type="ARBA" id="ARBA00022723"/>
    </source>
</evidence>
<dbReference type="SMART" id="SM00308">
    <property type="entry name" value="LH2"/>
    <property type="match status" value="1"/>
</dbReference>
<dbReference type="AlphaFoldDB" id="A0A7J0EZS7"/>
<dbReference type="InterPro" id="IPR001246">
    <property type="entry name" value="LipOase_plant"/>
</dbReference>
<evidence type="ECO:0000256" key="7">
    <source>
        <dbReference type="ARBA" id="ARBA00023002"/>
    </source>
</evidence>
<dbReference type="SUPFAM" id="SSF48484">
    <property type="entry name" value="Lipoxigenase"/>
    <property type="match status" value="1"/>
</dbReference>
<dbReference type="SUPFAM" id="SSF49723">
    <property type="entry name" value="Lipase/lipooxygenase domain (PLAT/LH2 domain)"/>
    <property type="match status" value="1"/>
</dbReference>
<dbReference type="GO" id="GO:0031408">
    <property type="term" value="P:oxylipin biosynthetic process"/>
    <property type="evidence" value="ECO:0007669"/>
    <property type="project" value="UniProtKB-KW"/>
</dbReference>
<keyword evidence="3" id="KW-0479">Metal-binding</keyword>
<keyword evidence="12" id="KW-1185">Reference proteome</keyword>
<keyword evidence="8" id="KW-0443">Lipid metabolism</keyword>
<dbReference type="GO" id="GO:0006633">
    <property type="term" value="P:fatty acid biosynthetic process"/>
    <property type="evidence" value="ECO:0007669"/>
    <property type="project" value="UniProtKB-KW"/>
</dbReference>
<dbReference type="Proteomes" id="UP000585474">
    <property type="component" value="Unassembled WGS sequence"/>
</dbReference>
<evidence type="ECO:0000313" key="12">
    <source>
        <dbReference type="Proteomes" id="UP000585474"/>
    </source>
</evidence>
<organism evidence="11 12">
    <name type="scientific">Actinidia rufa</name>
    <dbReference type="NCBI Taxonomy" id="165716"/>
    <lineage>
        <taxon>Eukaryota</taxon>
        <taxon>Viridiplantae</taxon>
        <taxon>Streptophyta</taxon>
        <taxon>Embryophyta</taxon>
        <taxon>Tracheophyta</taxon>
        <taxon>Spermatophyta</taxon>
        <taxon>Magnoliopsida</taxon>
        <taxon>eudicotyledons</taxon>
        <taxon>Gunneridae</taxon>
        <taxon>Pentapetalae</taxon>
        <taxon>asterids</taxon>
        <taxon>Ericales</taxon>
        <taxon>Actinidiaceae</taxon>
        <taxon>Actinidia</taxon>
    </lineage>
</organism>
<keyword evidence="5" id="KW-0276">Fatty acid metabolism</keyword>
<dbReference type="GO" id="GO:0034440">
    <property type="term" value="P:lipid oxidation"/>
    <property type="evidence" value="ECO:0007669"/>
    <property type="project" value="InterPro"/>
</dbReference>
<evidence type="ECO:0000256" key="5">
    <source>
        <dbReference type="ARBA" id="ARBA00022832"/>
    </source>
</evidence>
<gene>
    <name evidence="11" type="ORF">Acr_08g0003400</name>
</gene>
<dbReference type="InterPro" id="IPR013819">
    <property type="entry name" value="LipOase_C"/>
</dbReference>
<dbReference type="InterPro" id="IPR036226">
    <property type="entry name" value="LipOase_C_sf"/>
</dbReference>
<feature type="domain" description="Lipoxygenase" evidence="10">
    <location>
        <begin position="1"/>
        <end position="198"/>
    </location>
</feature>
<protein>
    <submittedName>
        <fullName evidence="11">Lipoxygenase 1</fullName>
    </submittedName>
</protein>
<dbReference type="OrthoDB" id="1747206at2759"/>
<keyword evidence="2" id="KW-0444">Lipid biosynthesis</keyword>
<comment type="caution">
    <text evidence="11">The sequence shown here is derived from an EMBL/GenBank/DDBJ whole genome shotgun (WGS) entry which is preliminary data.</text>
</comment>
<dbReference type="InterPro" id="IPR001024">
    <property type="entry name" value="PLAT/LH2_dom"/>
</dbReference>
<dbReference type="InterPro" id="IPR036392">
    <property type="entry name" value="PLAT/LH2_dom_sf"/>
</dbReference>
<dbReference type="Gene3D" id="3.10.450.60">
    <property type="match status" value="1"/>
</dbReference>
<dbReference type="GO" id="GO:0016702">
    <property type="term" value="F:oxidoreductase activity, acting on single donors with incorporation of molecular oxygen, incorporation of two atoms of oxygen"/>
    <property type="evidence" value="ECO:0007669"/>
    <property type="project" value="InterPro"/>
</dbReference>
<dbReference type="Pfam" id="PF00305">
    <property type="entry name" value="Lipoxygenase"/>
    <property type="match status" value="1"/>
</dbReference>
<dbReference type="PANTHER" id="PTHR11771">
    <property type="entry name" value="LIPOXYGENASE"/>
    <property type="match status" value="1"/>
</dbReference>
<evidence type="ECO:0000256" key="4">
    <source>
        <dbReference type="ARBA" id="ARBA00022767"/>
    </source>
</evidence>
<reference evidence="11 12" key="1">
    <citation type="submission" date="2019-07" db="EMBL/GenBank/DDBJ databases">
        <title>De Novo Assembly of kiwifruit Actinidia rufa.</title>
        <authorList>
            <person name="Sugita-Konishi S."/>
            <person name="Sato K."/>
            <person name="Mori E."/>
            <person name="Abe Y."/>
            <person name="Kisaki G."/>
            <person name="Hamano K."/>
            <person name="Suezawa K."/>
            <person name="Otani M."/>
            <person name="Fukuda T."/>
            <person name="Manabe T."/>
            <person name="Gomi K."/>
            <person name="Tabuchi M."/>
            <person name="Akimitsu K."/>
            <person name="Kataoka I."/>
        </authorList>
    </citation>
    <scope>NUCLEOTIDE SEQUENCE [LARGE SCALE GENOMIC DNA]</scope>
    <source>
        <strain evidence="12">cv. Fuchu</strain>
    </source>
</reference>
<dbReference type="EMBL" id="BJWL01000008">
    <property type="protein sequence ID" value="GFY91944.1"/>
    <property type="molecule type" value="Genomic_DNA"/>
</dbReference>
<keyword evidence="6" id="KW-0223">Dioxygenase</keyword>
<dbReference type="PRINTS" id="PR00468">
    <property type="entry name" value="PLTLPOXGNASE"/>
</dbReference>
<keyword evidence="9" id="KW-0275">Fatty acid biosynthesis</keyword>
<evidence type="ECO:0000259" key="10">
    <source>
        <dbReference type="PROSITE" id="PS51393"/>
    </source>
</evidence>
<evidence type="ECO:0000256" key="2">
    <source>
        <dbReference type="ARBA" id="ARBA00022516"/>
    </source>
</evidence>
<accession>A0A7J0EZS7</accession>
<sequence length="198" mass="22588">MDPITDENMNKKTKHEVGEIKKIQGTVVLMKKKFLDSNDLTASVTDRFDEILGNKVSLQLISAVNEKELRGKLGKPANLEDWDTKITALTAPEDKSAWRTDEEFAREMLAGINPVVICRLQEFPPNSKLNPQVYNNEASSKTKECIEKNLEGLTIDEALNNKKLFTLDYHDILMPYLRRINSTSTKIYATRTLLFLKK</sequence>
<keyword evidence="7" id="KW-0560">Oxidoreductase</keyword>